<dbReference type="PRINTS" id="PR00092">
    <property type="entry name" value="TYROSINASE"/>
</dbReference>
<evidence type="ECO:0000256" key="2">
    <source>
        <dbReference type="ARBA" id="ARBA00009928"/>
    </source>
</evidence>
<dbReference type="Proteomes" id="UP001392437">
    <property type="component" value="Unassembled WGS sequence"/>
</dbReference>
<evidence type="ECO:0000313" key="14">
    <source>
        <dbReference type="Proteomes" id="UP001392437"/>
    </source>
</evidence>
<comment type="catalytic activity">
    <reaction evidence="9">
        <text>2 L-dopa + O2 = 2 L-dopaquinone + 2 H2O</text>
        <dbReference type="Rhea" id="RHEA:34287"/>
        <dbReference type="ChEBI" id="CHEBI:15377"/>
        <dbReference type="ChEBI" id="CHEBI:15379"/>
        <dbReference type="ChEBI" id="CHEBI:57504"/>
        <dbReference type="ChEBI" id="CHEBI:57924"/>
        <dbReference type="EC" id="1.14.18.1"/>
    </reaction>
</comment>
<keyword evidence="6" id="KW-0186">Copper</keyword>
<comment type="caution">
    <text evidence="13">The sequence shown here is derived from an EMBL/GenBank/DDBJ whole genome shotgun (WGS) entry which is preliminary data.</text>
</comment>
<evidence type="ECO:0000256" key="7">
    <source>
        <dbReference type="ARBA" id="ARBA00023033"/>
    </source>
</evidence>
<dbReference type="GO" id="GO:0004503">
    <property type="term" value="F:tyrosinase activity"/>
    <property type="evidence" value="ECO:0007669"/>
    <property type="project" value="UniProtKB-EC"/>
</dbReference>
<dbReference type="PANTHER" id="PTHR11474:SF76">
    <property type="entry name" value="SHKT DOMAIN-CONTAINING PROTEIN"/>
    <property type="match status" value="1"/>
</dbReference>
<dbReference type="PROSITE" id="PS00498">
    <property type="entry name" value="TYROSINASE_2"/>
    <property type="match status" value="1"/>
</dbReference>
<name>A0AAW0R186_9PEZI</name>
<keyword evidence="7" id="KW-0503">Monooxygenase</keyword>
<dbReference type="Gene3D" id="1.10.1280.10">
    <property type="entry name" value="Di-copper center containing domain from catechol oxidase"/>
    <property type="match status" value="1"/>
</dbReference>
<sequence>MALASFVVPTVAQGQAIPITGLSTGIDQITGERPARKNINDLQAARGPSCTDDTKPCLGTNGATRDLYILGLSDLQNKSESDPISYFQLAGIHGRPFIPWNGVENATVVTLAGFCPHGAFASQYENSSSASYKAAAESFRVPYWDWASDYRLPASVIDQRVTVNGPHGKVDIPNPLYSYRWQQFPLNSEAHYFPTDDGNKDCWYWNETKRLPNANGSDQYDAVNQSLADISSSLQDQVYRVFTSAKDYETMASTEDRSSSFESVHDQVHGVFGAVMQNLDYSAFDPLFWLHHANVDRLYAMWQAIHYNNTYQTQVRFAGLLYGTPDANVTADSPLKPFYRGDDPTSFHTGRTAAAMATFGYTYPEIDDWSLSQEETRKAVTAKVNQLYSNGANGVSSAQQQRRRRRQQQAPRKEYFAHVSVERAELQLPCTVYFMLGDEKAGQMSLLSMPMKGRTHGEVPLTRALDRALASDAVAVKGNAPVGDVKLVTSKLRQLFRVEIRKADGTVIPVESVPSLSVEVEGEDVVAASHIGEFPAYGVATRLSGVGFGKLARREAKNRL</sequence>
<dbReference type="InterPro" id="IPR041640">
    <property type="entry name" value="Tyrosinase_C"/>
</dbReference>
<keyword evidence="8" id="KW-0470">Melanin biosynthesis</keyword>
<protein>
    <recommendedName>
        <fullName evidence="3">tyrosinase</fullName>
        <ecNumber evidence="3">1.14.18.1</ecNumber>
    </recommendedName>
</protein>
<dbReference type="GO" id="GO:0046872">
    <property type="term" value="F:metal ion binding"/>
    <property type="evidence" value="ECO:0007669"/>
    <property type="project" value="UniProtKB-KW"/>
</dbReference>
<gene>
    <name evidence="13" type="ORF">PG999_005151</name>
</gene>
<evidence type="ECO:0000256" key="11">
    <source>
        <dbReference type="SAM" id="MobiDB-lite"/>
    </source>
</evidence>
<keyword evidence="5" id="KW-0560">Oxidoreductase</keyword>
<evidence type="ECO:0000256" key="8">
    <source>
        <dbReference type="ARBA" id="ARBA00023101"/>
    </source>
</evidence>
<dbReference type="EMBL" id="JAQQWP010000004">
    <property type="protein sequence ID" value="KAK8121031.1"/>
    <property type="molecule type" value="Genomic_DNA"/>
</dbReference>
<evidence type="ECO:0000256" key="9">
    <source>
        <dbReference type="ARBA" id="ARBA00048233"/>
    </source>
</evidence>
<evidence type="ECO:0000256" key="3">
    <source>
        <dbReference type="ARBA" id="ARBA00011906"/>
    </source>
</evidence>
<comment type="catalytic activity">
    <reaction evidence="10">
        <text>L-tyrosine + O2 = L-dopaquinone + H2O</text>
        <dbReference type="Rhea" id="RHEA:18117"/>
        <dbReference type="ChEBI" id="CHEBI:15377"/>
        <dbReference type="ChEBI" id="CHEBI:15379"/>
        <dbReference type="ChEBI" id="CHEBI:57924"/>
        <dbReference type="ChEBI" id="CHEBI:58315"/>
        <dbReference type="EC" id="1.14.18.1"/>
    </reaction>
</comment>
<feature type="domain" description="Tyrosinase copper-binding" evidence="12">
    <location>
        <begin position="285"/>
        <end position="296"/>
    </location>
</feature>
<evidence type="ECO:0000256" key="1">
    <source>
        <dbReference type="ARBA" id="ARBA00001973"/>
    </source>
</evidence>
<reference evidence="13 14" key="1">
    <citation type="submission" date="2023-01" db="EMBL/GenBank/DDBJ databases">
        <title>Analysis of 21 Apiospora genomes using comparative genomics revels a genus with tremendous synthesis potential of carbohydrate active enzymes and secondary metabolites.</title>
        <authorList>
            <person name="Sorensen T."/>
        </authorList>
    </citation>
    <scope>NUCLEOTIDE SEQUENCE [LARGE SCALE GENOMIC DNA]</scope>
    <source>
        <strain evidence="13 14">CBS 117206</strain>
    </source>
</reference>
<dbReference type="InterPro" id="IPR002227">
    <property type="entry name" value="Tyrosinase_Cu-bd"/>
</dbReference>
<dbReference type="GO" id="GO:0042438">
    <property type="term" value="P:melanin biosynthetic process"/>
    <property type="evidence" value="ECO:0007669"/>
    <property type="project" value="UniProtKB-KW"/>
</dbReference>
<dbReference type="Pfam" id="PF00264">
    <property type="entry name" value="Tyrosinase"/>
    <property type="match status" value="1"/>
</dbReference>
<evidence type="ECO:0000259" key="12">
    <source>
        <dbReference type="PROSITE" id="PS00498"/>
    </source>
</evidence>
<comment type="cofactor">
    <cofactor evidence="1">
        <name>Cu(2+)</name>
        <dbReference type="ChEBI" id="CHEBI:29036"/>
    </cofactor>
</comment>
<dbReference type="PANTHER" id="PTHR11474">
    <property type="entry name" value="TYROSINASE FAMILY MEMBER"/>
    <property type="match status" value="1"/>
</dbReference>
<dbReference type="InterPro" id="IPR008922">
    <property type="entry name" value="Di-copper_centre_dom_sf"/>
</dbReference>
<keyword evidence="4" id="KW-0479">Metal-binding</keyword>
<keyword evidence="14" id="KW-1185">Reference proteome</keyword>
<dbReference type="EC" id="1.14.18.1" evidence="3"/>
<dbReference type="SUPFAM" id="SSF48056">
    <property type="entry name" value="Di-copper centre-containing domain"/>
    <property type="match status" value="1"/>
</dbReference>
<evidence type="ECO:0000256" key="10">
    <source>
        <dbReference type="ARBA" id="ARBA00048881"/>
    </source>
</evidence>
<organism evidence="13 14">
    <name type="scientific">Apiospora kogelbergensis</name>
    <dbReference type="NCBI Taxonomy" id="1337665"/>
    <lineage>
        <taxon>Eukaryota</taxon>
        <taxon>Fungi</taxon>
        <taxon>Dikarya</taxon>
        <taxon>Ascomycota</taxon>
        <taxon>Pezizomycotina</taxon>
        <taxon>Sordariomycetes</taxon>
        <taxon>Xylariomycetidae</taxon>
        <taxon>Amphisphaeriales</taxon>
        <taxon>Apiosporaceae</taxon>
        <taxon>Apiospora</taxon>
    </lineage>
</organism>
<proteinExistence type="inferred from homology"/>
<dbReference type="InterPro" id="IPR050316">
    <property type="entry name" value="Tyrosinase/Hemocyanin"/>
</dbReference>
<accession>A0AAW0R186</accession>
<evidence type="ECO:0000256" key="6">
    <source>
        <dbReference type="ARBA" id="ARBA00023008"/>
    </source>
</evidence>
<comment type="similarity">
    <text evidence="2">Belongs to the tyrosinase family.</text>
</comment>
<evidence type="ECO:0000256" key="4">
    <source>
        <dbReference type="ARBA" id="ARBA00022723"/>
    </source>
</evidence>
<dbReference type="AlphaFoldDB" id="A0AAW0R186"/>
<dbReference type="Pfam" id="PF18132">
    <property type="entry name" value="Tyrosinase_C"/>
    <property type="match status" value="1"/>
</dbReference>
<feature type="region of interest" description="Disordered" evidence="11">
    <location>
        <begin position="391"/>
        <end position="412"/>
    </location>
</feature>
<evidence type="ECO:0000256" key="5">
    <source>
        <dbReference type="ARBA" id="ARBA00023002"/>
    </source>
</evidence>
<evidence type="ECO:0000313" key="13">
    <source>
        <dbReference type="EMBL" id="KAK8121031.1"/>
    </source>
</evidence>